<keyword evidence="4" id="KW-1185">Reference proteome</keyword>
<dbReference type="Proteomes" id="UP000265725">
    <property type="component" value="Chromosome"/>
</dbReference>
<evidence type="ECO:0000313" key="3">
    <source>
        <dbReference type="EMBL" id="AYC29366.1"/>
    </source>
</evidence>
<evidence type="ECO:0000313" key="4">
    <source>
        <dbReference type="Proteomes" id="UP000265725"/>
    </source>
</evidence>
<gene>
    <name evidence="3" type="ORF">D3873_05515</name>
</gene>
<dbReference type="Gene3D" id="3.10.580.10">
    <property type="entry name" value="CBS-domain"/>
    <property type="match status" value="1"/>
</dbReference>
<dbReference type="KEGG" id="paek:D3873_05515"/>
<dbReference type="EMBL" id="CP032418">
    <property type="protein sequence ID" value="AYC29366.1"/>
    <property type="molecule type" value="Genomic_DNA"/>
</dbReference>
<protein>
    <submittedName>
        <fullName evidence="3">CBS domain-containing protein</fullName>
    </submittedName>
</protein>
<dbReference type="InterPro" id="IPR046342">
    <property type="entry name" value="CBS_dom_sf"/>
</dbReference>
<dbReference type="SUPFAM" id="SSF54631">
    <property type="entry name" value="CBS-domain pair"/>
    <property type="match status" value="1"/>
</dbReference>
<reference evidence="4" key="1">
    <citation type="submission" date="2018-09" db="EMBL/GenBank/DDBJ databases">
        <authorList>
            <person name="Zhu H."/>
        </authorList>
    </citation>
    <scope>NUCLEOTIDE SEQUENCE [LARGE SCALE GENOMIC DNA]</scope>
    <source>
        <strain evidence="4">K2R23-3</strain>
    </source>
</reference>
<dbReference type="AlphaFoldDB" id="A0A385YRY7"/>
<dbReference type="OrthoDB" id="1706107at2"/>
<dbReference type="Pfam" id="PF00571">
    <property type="entry name" value="CBS"/>
    <property type="match status" value="2"/>
</dbReference>
<sequence length="209" mass="24138">MFAKSVMIPKEKCLTIQAGESVETALEILEQKQLDALPVLDGKEYKGLLNRYIVYREYFYSGKEKQDFLSNMTVLDLVTMQEVYLTSEDVFEKSFYQLNDFPIIAVVEEGKFLGLVTRYDMMNEFQSAFGMKKDGIRISFTSSEAEGRIARLGDIIEKHHESVISLVTFDETDKLLRRIVLKVEKRGNLPSFLHDLEKSGFRVLHIEED</sequence>
<organism evidence="3 4">
    <name type="scientific">Paenisporosarcina cavernae</name>
    <dbReference type="NCBI Taxonomy" id="2320858"/>
    <lineage>
        <taxon>Bacteria</taxon>
        <taxon>Bacillati</taxon>
        <taxon>Bacillota</taxon>
        <taxon>Bacilli</taxon>
        <taxon>Bacillales</taxon>
        <taxon>Caryophanaceae</taxon>
        <taxon>Paenisporosarcina</taxon>
    </lineage>
</organism>
<accession>A0A385YRY7</accession>
<feature type="domain" description="CBS" evidence="2">
    <location>
        <begin position="7"/>
        <end position="64"/>
    </location>
</feature>
<evidence type="ECO:0000256" key="1">
    <source>
        <dbReference type="PROSITE-ProRule" id="PRU00703"/>
    </source>
</evidence>
<dbReference type="InterPro" id="IPR000644">
    <property type="entry name" value="CBS_dom"/>
</dbReference>
<name>A0A385YRY7_9BACL</name>
<dbReference type="RefSeq" id="WP_119883106.1">
    <property type="nucleotide sequence ID" value="NZ_CP032418.1"/>
</dbReference>
<keyword evidence="1" id="KW-0129">CBS domain</keyword>
<evidence type="ECO:0000259" key="2">
    <source>
        <dbReference type="PROSITE" id="PS51371"/>
    </source>
</evidence>
<proteinExistence type="predicted"/>
<dbReference type="PROSITE" id="PS51371">
    <property type="entry name" value="CBS"/>
    <property type="match status" value="1"/>
</dbReference>